<evidence type="ECO:0000256" key="2">
    <source>
        <dbReference type="ARBA" id="ARBA00007688"/>
    </source>
</evidence>
<dbReference type="AlphaFoldDB" id="A0AAV0LT31"/>
<dbReference type="GO" id="GO:0016251">
    <property type="term" value="F:RNA polymerase II general transcription initiation factor activity"/>
    <property type="evidence" value="ECO:0007669"/>
    <property type="project" value="InterPro"/>
</dbReference>
<evidence type="ECO:0000256" key="6">
    <source>
        <dbReference type="ARBA" id="ARBA00023242"/>
    </source>
</evidence>
<evidence type="ECO:0000256" key="4">
    <source>
        <dbReference type="ARBA" id="ARBA00023159"/>
    </source>
</evidence>
<dbReference type="SMART" id="SM00803">
    <property type="entry name" value="TAF"/>
    <property type="match status" value="1"/>
</dbReference>
<dbReference type="InterPro" id="IPR011442">
    <property type="entry name" value="TAF6_C"/>
</dbReference>
<dbReference type="InterPro" id="IPR037796">
    <property type="entry name" value="TAF6"/>
</dbReference>
<dbReference type="CDD" id="cd22931">
    <property type="entry name" value="HFD_TAF6"/>
    <property type="match status" value="1"/>
</dbReference>
<dbReference type="Gene3D" id="1.10.20.10">
    <property type="entry name" value="Histone, subunit A"/>
    <property type="match status" value="1"/>
</dbReference>
<dbReference type="Pfam" id="PF02969">
    <property type="entry name" value="TAF"/>
    <property type="match status" value="1"/>
</dbReference>
<evidence type="ECO:0000256" key="5">
    <source>
        <dbReference type="ARBA" id="ARBA00023163"/>
    </source>
</evidence>
<dbReference type="PANTHER" id="PTHR10221">
    <property type="entry name" value="TRANSCRIPTION INITIATION FACTOR TFIID SUBUNIT 6"/>
    <property type="match status" value="1"/>
</dbReference>
<dbReference type="Gene3D" id="1.25.40.770">
    <property type="entry name" value="TAF6, C-terminal HEAT repeat domain"/>
    <property type="match status" value="1"/>
</dbReference>
<comment type="similarity">
    <text evidence="2">Belongs to the TAF6 family.</text>
</comment>
<sequence>MSSAGIPKEAIEVIAQTVGITNLSPEVSLALAPDAEYRLREIMQEAIKCMRHARRTTLTGDDVDSALTLRNVEPVYGFTSKDSLRFKRAGGFKDLYYVDDKVVEFKDVMESPLPKPPLHTAVTAHWLAIEGVQPAIPENPPVEVLTATADAKRSEYKEDGFPVDIRLPVKHVLSRELQLYFEKIKVLTMRRPDSVIFKQALLSLATDSGLHALVPYFTHFIADEVARNLNNFSLLFALMRVTRSLTQNSHIHIEPYLHQLLPSIFTCLVARRLGHRLTDNHWELRNFTANLIGSICKTFGHLYHNLQPRITRTLVHAFLDPTKSLTQHYGAIQGLAALGPSVVRLLILPNLEPYLLLVEPDMQLEKQKNEVKRYEAWRVYGALMRAAGLCLHDRLKILPGLLTPPARPILKSNGKIVTGMANKRKASSDSLMQQQPPLKKMTTEAGAVGMMSMNPMQGGRFPPSLVASGMMGGVTSISRQLPVLGENMAGAVRDAGAKTSSLVLAQAWKDDVSAGNLLASLFELFGERMFSFTPKPELSFFL</sequence>
<keyword evidence="5" id="KW-0804">Transcription</keyword>
<name>A0AAV0LT31_9ROSI</name>
<evidence type="ECO:0000256" key="3">
    <source>
        <dbReference type="ARBA" id="ARBA00023015"/>
    </source>
</evidence>
<keyword evidence="9" id="KW-1185">Reference proteome</keyword>
<feature type="domain" description="TATA box binding protein associated factor (TAF) histone-like fold" evidence="7">
    <location>
        <begin position="4"/>
        <end position="70"/>
    </location>
</feature>
<dbReference type="Proteomes" id="UP001154282">
    <property type="component" value="Unassembled WGS sequence"/>
</dbReference>
<dbReference type="GO" id="GO:0003713">
    <property type="term" value="F:transcription coactivator activity"/>
    <property type="evidence" value="ECO:0007669"/>
    <property type="project" value="TreeGrafter"/>
</dbReference>
<dbReference type="FunFam" id="1.25.40.770:FF:000004">
    <property type="entry name" value="transcription initiation factor TFIID subunit 6"/>
    <property type="match status" value="1"/>
</dbReference>
<dbReference type="SUPFAM" id="SSF47113">
    <property type="entry name" value="Histone-fold"/>
    <property type="match status" value="1"/>
</dbReference>
<dbReference type="InterPro" id="IPR016024">
    <property type="entry name" value="ARM-type_fold"/>
</dbReference>
<dbReference type="GO" id="GO:0046695">
    <property type="term" value="C:SLIK (SAGA-like) complex"/>
    <property type="evidence" value="ECO:0007669"/>
    <property type="project" value="InterPro"/>
</dbReference>
<evidence type="ECO:0000313" key="8">
    <source>
        <dbReference type="EMBL" id="CAI0437360.1"/>
    </source>
</evidence>
<dbReference type="GO" id="GO:0046982">
    <property type="term" value="F:protein heterodimerization activity"/>
    <property type="evidence" value="ECO:0007669"/>
    <property type="project" value="InterPro"/>
</dbReference>
<comment type="caution">
    <text evidence="8">The sequence shown here is derived from an EMBL/GenBank/DDBJ whole genome shotgun (WGS) entry which is preliminary data.</text>
</comment>
<reference evidence="8" key="1">
    <citation type="submission" date="2022-08" db="EMBL/GenBank/DDBJ databases">
        <authorList>
            <person name="Gutierrez-Valencia J."/>
        </authorList>
    </citation>
    <scope>NUCLEOTIDE SEQUENCE</scope>
</reference>
<dbReference type="GO" id="GO:0005669">
    <property type="term" value="C:transcription factor TFIID complex"/>
    <property type="evidence" value="ECO:0007669"/>
    <property type="project" value="InterPro"/>
</dbReference>
<dbReference type="GO" id="GO:0000124">
    <property type="term" value="C:SAGA complex"/>
    <property type="evidence" value="ECO:0007669"/>
    <property type="project" value="InterPro"/>
</dbReference>
<evidence type="ECO:0000313" key="9">
    <source>
        <dbReference type="Proteomes" id="UP001154282"/>
    </source>
</evidence>
<gene>
    <name evidence="8" type="ORF">LITE_LOCUS25435</name>
</gene>
<dbReference type="PANTHER" id="PTHR10221:SF9">
    <property type="entry name" value="TRANSCRIPTION INITIATION FACTOR TFIID SUBUNIT 6"/>
    <property type="match status" value="1"/>
</dbReference>
<proteinExistence type="inferred from homology"/>
<dbReference type="CDD" id="cd08050">
    <property type="entry name" value="TAF6C"/>
    <property type="match status" value="1"/>
</dbReference>
<accession>A0AAV0LT31</accession>
<comment type="subcellular location">
    <subcellularLocation>
        <location evidence="1">Nucleus</location>
    </subcellularLocation>
</comment>
<dbReference type="SUPFAM" id="SSF48371">
    <property type="entry name" value="ARM repeat"/>
    <property type="match status" value="1"/>
</dbReference>
<dbReference type="InterPro" id="IPR046344">
    <property type="entry name" value="TAF6_C_sf"/>
</dbReference>
<dbReference type="InterPro" id="IPR004823">
    <property type="entry name" value="TAF_TATA-bd_Histone-like_dom"/>
</dbReference>
<evidence type="ECO:0000259" key="7">
    <source>
        <dbReference type="SMART" id="SM00803"/>
    </source>
</evidence>
<dbReference type="InterPro" id="IPR009072">
    <property type="entry name" value="Histone-fold"/>
</dbReference>
<dbReference type="GO" id="GO:0051123">
    <property type="term" value="P:RNA polymerase II preinitiation complex assembly"/>
    <property type="evidence" value="ECO:0007669"/>
    <property type="project" value="TreeGrafter"/>
</dbReference>
<keyword evidence="3" id="KW-0805">Transcription regulation</keyword>
<dbReference type="Pfam" id="PF07571">
    <property type="entry name" value="TAF6_C"/>
    <property type="match status" value="1"/>
</dbReference>
<organism evidence="8 9">
    <name type="scientific">Linum tenue</name>
    <dbReference type="NCBI Taxonomy" id="586396"/>
    <lineage>
        <taxon>Eukaryota</taxon>
        <taxon>Viridiplantae</taxon>
        <taxon>Streptophyta</taxon>
        <taxon>Embryophyta</taxon>
        <taxon>Tracheophyta</taxon>
        <taxon>Spermatophyta</taxon>
        <taxon>Magnoliopsida</taxon>
        <taxon>eudicotyledons</taxon>
        <taxon>Gunneridae</taxon>
        <taxon>Pentapetalae</taxon>
        <taxon>rosids</taxon>
        <taxon>fabids</taxon>
        <taxon>Malpighiales</taxon>
        <taxon>Linaceae</taxon>
        <taxon>Linum</taxon>
    </lineage>
</organism>
<keyword evidence="6" id="KW-0539">Nucleus</keyword>
<dbReference type="FunFam" id="1.10.20.10:FF:000046">
    <property type="entry name" value="transcription initiation factor TFIID subunit 6"/>
    <property type="match status" value="1"/>
</dbReference>
<protein>
    <recommendedName>
        <fullName evidence="7">TATA box binding protein associated factor (TAF) histone-like fold domain-containing protein</fullName>
    </recommendedName>
</protein>
<evidence type="ECO:0000256" key="1">
    <source>
        <dbReference type="ARBA" id="ARBA00004123"/>
    </source>
</evidence>
<keyword evidence="4" id="KW-0010">Activator</keyword>
<dbReference type="EMBL" id="CAMGYJ010000006">
    <property type="protein sequence ID" value="CAI0437360.1"/>
    <property type="molecule type" value="Genomic_DNA"/>
</dbReference>